<dbReference type="GO" id="GO:0000976">
    <property type="term" value="F:transcription cis-regulatory region binding"/>
    <property type="evidence" value="ECO:0007669"/>
    <property type="project" value="TreeGrafter"/>
</dbReference>
<dbReference type="EMBL" id="UOEM01000116">
    <property type="protein sequence ID" value="VAW18610.1"/>
    <property type="molecule type" value="Genomic_DNA"/>
</dbReference>
<dbReference type="PANTHER" id="PTHR30055">
    <property type="entry name" value="HTH-TYPE TRANSCRIPTIONAL REGULATOR RUTR"/>
    <property type="match status" value="1"/>
</dbReference>
<keyword evidence="1" id="KW-0805">Transcription regulation</keyword>
<evidence type="ECO:0000313" key="5">
    <source>
        <dbReference type="EMBL" id="VAW18610.1"/>
    </source>
</evidence>
<dbReference type="PROSITE" id="PS01081">
    <property type="entry name" value="HTH_TETR_1"/>
    <property type="match status" value="1"/>
</dbReference>
<proteinExistence type="predicted"/>
<protein>
    <recommendedName>
        <fullName evidence="4">HTH tetR-type domain-containing protein</fullName>
    </recommendedName>
</protein>
<dbReference type="PANTHER" id="PTHR30055:SF240">
    <property type="entry name" value="HTH-TYPE TRANSCRIPTIONAL REGULATOR ACRR"/>
    <property type="match status" value="1"/>
</dbReference>
<evidence type="ECO:0000256" key="2">
    <source>
        <dbReference type="ARBA" id="ARBA00023125"/>
    </source>
</evidence>
<dbReference type="GO" id="GO:0003700">
    <property type="term" value="F:DNA-binding transcription factor activity"/>
    <property type="evidence" value="ECO:0007669"/>
    <property type="project" value="TreeGrafter"/>
</dbReference>
<feature type="domain" description="HTH tetR-type" evidence="4">
    <location>
        <begin position="12"/>
        <end position="72"/>
    </location>
</feature>
<dbReference type="SUPFAM" id="SSF46689">
    <property type="entry name" value="Homeodomain-like"/>
    <property type="match status" value="1"/>
</dbReference>
<dbReference type="InterPro" id="IPR036271">
    <property type="entry name" value="Tet_transcr_reg_TetR-rel_C_sf"/>
</dbReference>
<evidence type="ECO:0000259" key="4">
    <source>
        <dbReference type="PROSITE" id="PS50977"/>
    </source>
</evidence>
<dbReference type="SUPFAM" id="SSF48498">
    <property type="entry name" value="Tetracyclin repressor-like, C-terminal domain"/>
    <property type="match status" value="1"/>
</dbReference>
<dbReference type="Pfam" id="PF17932">
    <property type="entry name" value="TetR_C_24"/>
    <property type="match status" value="1"/>
</dbReference>
<dbReference type="InterPro" id="IPR041490">
    <property type="entry name" value="KstR2_TetR_C"/>
</dbReference>
<dbReference type="AlphaFoldDB" id="A0A3B0TPK2"/>
<keyword evidence="2" id="KW-0238">DNA-binding</keyword>
<sequence length="213" mass="23258">MTTRTRTRKSAKDRKAEIVDAAIALAGDIGPDRLTTERLAAKVGISQPGIFRHFPTKGAIWEAVAKRIGGLLQTRIGPGIDRTAEPAAQLRQMVIAHLNFIQTTPAIPAILFSRELHAGNEKLRAFFAGLIASRQKRFSSLIAAEIASGRFDAALDPDDAANLVLGLIQGLAMRWSLNARRFDLVAEGRRLIELQLNGFRPKRTQTSDGDIPT</sequence>
<reference evidence="5" key="1">
    <citation type="submission" date="2018-06" db="EMBL/GenBank/DDBJ databases">
        <authorList>
            <person name="Zhirakovskaya E."/>
        </authorList>
    </citation>
    <scope>NUCLEOTIDE SEQUENCE</scope>
</reference>
<evidence type="ECO:0000256" key="3">
    <source>
        <dbReference type="ARBA" id="ARBA00023163"/>
    </source>
</evidence>
<dbReference type="Pfam" id="PF00440">
    <property type="entry name" value="TetR_N"/>
    <property type="match status" value="1"/>
</dbReference>
<gene>
    <name evidence="5" type="ORF">MNBD_ALPHA09-2355</name>
</gene>
<evidence type="ECO:0000256" key="1">
    <source>
        <dbReference type="ARBA" id="ARBA00023015"/>
    </source>
</evidence>
<organism evidence="5">
    <name type="scientific">hydrothermal vent metagenome</name>
    <dbReference type="NCBI Taxonomy" id="652676"/>
    <lineage>
        <taxon>unclassified sequences</taxon>
        <taxon>metagenomes</taxon>
        <taxon>ecological metagenomes</taxon>
    </lineage>
</organism>
<dbReference type="InterPro" id="IPR009057">
    <property type="entry name" value="Homeodomain-like_sf"/>
</dbReference>
<dbReference type="Gene3D" id="1.10.357.10">
    <property type="entry name" value="Tetracycline Repressor, domain 2"/>
    <property type="match status" value="1"/>
</dbReference>
<dbReference type="InterPro" id="IPR050109">
    <property type="entry name" value="HTH-type_TetR-like_transc_reg"/>
</dbReference>
<dbReference type="InterPro" id="IPR001647">
    <property type="entry name" value="HTH_TetR"/>
</dbReference>
<dbReference type="InterPro" id="IPR023772">
    <property type="entry name" value="DNA-bd_HTH_TetR-type_CS"/>
</dbReference>
<accession>A0A3B0TPK2</accession>
<dbReference type="PROSITE" id="PS50977">
    <property type="entry name" value="HTH_TETR_2"/>
    <property type="match status" value="1"/>
</dbReference>
<name>A0A3B0TPK2_9ZZZZ</name>
<keyword evidence="3" id="KW-0804">Transcription</keyword>